<keyword evidence="1" id="KW-0805">Transcription regulation</keyword>
<accession>A0A1A2EG62</accession>
<dbReference type="SUPFAM" id="SSF48498">
    <property type="entry name" value="Tetracyclin repressor-like, C-terminal domain"/>
    <property type="match status" value="1"/>
</dbReference>
<dbReference type="Pfam" id="PF00440">
    <property type="entry name" value="TetR_N"/>
    <property type="match status" value="1"/>
</dbReference>
<gene>
    <name evidence="7" type="ORF">A5771_14025</name>
</gene>
<dbReference type="InterPro" id="IPR050109">
    <property type="entry name" value="HTH-type_TetR-like_transc_reg"/>
</dbReference>
<dbReference type="EMBL" id="LZIN01000075">
    <property type="protein sequence ID" value="OBG03060.1"/>
    <property type="molecule type" value="Genomic_DNA"/>
</dbReference>
<dbReference type="GO" id="GO:0003700">
    <property type="term" value="F:DNA-binding transcription factor activity"/>
    <property type="evidence" value="ECO:0007669"/>
    <property type="project" value="TreeGrafter"/>
</dbReference>
<dbReference type="InterPro" id="IPR011075">
    <property type="entry name" value="TetR_C"/>
</dbReference>
<dbReference type="Pfam" id="PF16859">
    <property type="entry name" value="TetR_C_11"/>
    <property type="match status" value="1"/>
</dbReference>
<evidence type="ECO:0000256" key="3">
    <source>
        <dbReference type="ARBA" id="ARBA00023163"/>
    </source>
</evidence>
<reference evidence="8" key="1">
    <citation type="submission" date="2016-06" db="EMBL/GenBank/DDBJ databases">
        <authorList>
            <person name="Sutton G."/>
            <person name="Brinkac L."/>
            <person name="Sanka R."/>
            <person name="Adams M."/>
            <person name="Lau E."/>
            <person name="Mehaffy C."/>
            <person name="Tameris M."/>
            <person name="Hatherill M."/>
            <person name="Hanekom W."/>
            <person name="Mahomed H."/>
            <person name="Mcshane H."/>
        </authorList>
    </citation>
    <scope>NUCLEOTIDE SEQUENCE [LARGE SCALE GENOMIC DNA]</scope>
    <source>
        <strain evidence="8">852014-51077_SCH5608930-a</strain>
    </source>
</reference>
<dbReference type="Gene3D" id="1.10.10.60">
    <property type="entry name" value="Homeodomain-like"/>
    <property type="match status" value="1"/>
</dbReference>
<keyword evidence="2 4" id="KW-0238">DNA-binding</keyword>
<evidence type="ECO:0000256" key="4">
    <source>
        <dbReference type="PROSITE-ProRule" id="PRU00335"/>
    </source>
</evidence>
<feature type="DNA-binding region" description="H-T-H motif" evidence="4">
    <location>
        <begin position="44"/>
        <end position="63"/>
    </location>
</feature>
<evidence type="ECO:0000259" key="6">
    <source>
        <dbReference type="PROSITE" id="PS50977"/>
    </source>
</evidence>
<dbReference type="Gene3D" id="1.10.357.10">
    <property type="entry name" value="Tetracycline Repressor, domain 2"/>
    <property type="match status" value="1"/>
</dbReference>
<protein>
    <recommendedName>
        <fullName evidence="6">HTH tetR-type domain-containing protein</fullName>
    </recommendedName>
</protein>
<comment type="caution">
    <text evidence="7">The sequence shown here is derived from an EMBL/GenBank/DDBJ whole genome shotgun (WGS) entry which is preliminary data.</text>
</comment>
<feature type="compositionally biased region" description="Basic residues" evidence="5">
    <location>
        <begin position="1"/>
        <end position="16"/>
    </location>
</feature>
<dbReference type="PANTHER" id="PTHR30055">
    <property type="entry name" value="HTH-TYPE TRANSCRIPTIONAL REGULATOR RUTR"/>
    <property type="match status" value="1"/>
</dbReference>
<name>A0A1A2EG62_MYCSD</name>
<feature type="region of interest" description="Disordered" evidence="5">
    <location>
        <begin position="1"/>
        <end position="21"/>
    </location>
</feature>
<dbReference type="SUPFAM" id="SSF46689">
    <property type="entry name" value="Homeodomain-like"/>
    <property type="match status" value="1"/>
</dbReference>
<dbReference type="PANTHER" id="PTHR30055:SF234">
    <property type="entry name" value="HTH-TYPE TRANSCRIPTIONAL REGULATOR BETI"/>
    <property type="match status" value="1"/>
</dbReference>
<evidence type="ECO:0000256" key="1">
    <source>
        <dbReference type="ARBA" id="ARBA00023015"/>
    </source>
</evidence>
<keyword evidence="3" id="KW-0804">Transcription</keyword>
<dbReference type="InterPro" id="IPR009057">
    <property type="entry name" value="Homeodomain-like_sf"/>
</dbReference>
<evidence type="ECO:0000256" key="5">
    <source>
        <dbReference type="SAM" id="MobiDB-lite"/>
    </source>
</evidence>
<dbReference type="GO" id="GO:0000976">
    <property type="term" value="F:transcription cis-regulatory region binding"/>
    <property type="evidence" value="ECO:0007669"/>
    <property type="project" value="TreeGrafter"/>
</dbReference>
<dbReference type="PRINTS" id="PR00455">
    <property type="entry name" value="HTHTETR"/>
</dbReference>
<proteinExistence type="predicted"/>
<sequence>MTRTQSRPRTRKPGAGRRRDPAIDERIRHSARALYAREGWAGFHFEGVARAAGVSKDAVYRRFPDAKALLLEALSAQPVPLLSTDPPIEKALISFACDAFAYFATGDGLANLRVHIDGVQHPDILQEYRSRVVQPQIEHAIAVLEEAQHDGQLHPDASPAAVIESLGGVIMVHALATTPQLTAAGGPDAATTALITVFVQQILHGRVTAQPSH</sequence>
<evidence type="ECO:0000313" key="8">
    <source>
        <dbReference type="Proteomes" id="UP000093985"/>
    </source>
</evidence>
<organism evidence="7 8">
    <name type="scientific">Mycolicibacter sinensis (strain JDM601)</name>
    <name type="common">Mycobacterium sinense</name>
    <dbReference type="NCBI Taxonomy" id="875328"/>
    <lineage>
        <taxon>Bacteria</taxon>
        <taxon>Bacillati</taxon>
        <taxon>Actinomycetota</taxon>
        <taxon>Actinomycetes</taxon>
        <taxon>Mycobacteriales</taxon>
        <taxon>Mycobacteriaceae</taxon>
        <taxon>Mycolicibacter</taxon>
    </lineage>
</organism>
<dbReference type="AlphaFoldDB" id="A0A1A2EG62"/>
<feature type="domain" description="HTH tetR-type" evidence="6">
    <location>
        <begin position="21"/>
        <end position="81"/>
    </location>
</feature>
<dbReference type="PROSITE" id="PS50977">
    <property type="entry name" value="HTH_TETR_2"/>
    <property type="match status" value="1"/>
</dbReference>
<dbReference type="Proteomes" id="UP000093985">
    <property type="component" value="Unassembled WGS sequence"/>
</dbReference>
<evidence type="ECO:0000313" key="7">
    <source>
        <dbReference type="EMBL" id="OBG03060.1"/>
    </source>
</evidence>
<evidence type="ECO:0000256" key="2">
    <source>
        <dbReference type="ARBA" id="ARBA00023125"/>
    </source>
</evidence>
<dbReference type="InterPro" id="IPR001647">
    <property type="entry name" value="HTH_TetR"/>
</dbReference>
<dbReference type="InterPro" id="IPR036271">
    <property type="entry name" value="Tet_transcr_reg_TetR-rel_C_sf"/>
</dbReference>